<dbReference type="SUPFAM" id="SSF89372">
    <property type="entry name" value="Fucose-specific lectin"/>
    <property type="match status" value="2"/>
</dbReference>
<evidence type="ECO:0000313" key="3">
    <source>
        <dbReference type="Proteomes" id="UP001457282"/>
    </source>
</evidence>
<accession>A0AAW1XS51</accession>
<gene>
    <name evidence="2" type="ORF">M0R45_016296</name>
</gene>
<evidence type="ECO:0000256" key="1">
    <source>
        <dbReference type="SAM" id="SignalP"/>
    </source>
</evidence>
<keyword evidence="3" id="KW-1185">Reference proteome</keyword>
<dbReference type="EMBL" id="JBEDUW010000003">
    <property type="protein sequence ID" value="KAK9939605.1"/>
    <property type="molecule type" value="Genomic_DNA"/>
</dbReference>
<comment type="caution">
    <text evidence="2">The sequence shown here is derived from an EMBL/GenBank/DDBJ whole genome shotgun (WGS) entry which is preliminary data.</text>
</comment>
<feature type="signal peptide" evidence="1">
    <location>
        <begin position="1"/>
        <end position="19"/>
    </location>
</feature>
<dbReference type="AlphaFoldDB" id="A0AAW1XS51"/>
<evidence type="ECO:0000313" key="2">
    <source>
        <dbReference type="EMBL" id="KAK9939605.1"/>
    </source>
</evidence>
<dbReference type="PANTHER" id="PTHR36893:SF1">
    <property type="entry name" value="BULB-TYPE LECTIN DOMAIN-CONTAINING PROTEIN"/>
    <property type="match status" value="1"/>
</dbReference>
<dbReference type="PANTHER" id="PTHR36893">
    <property type="entry name" value="OS01G0275950 PROTEIN"/>
    <property type="match status" value="1"/>
</dbReference>
<feature type="chain" id="PRO_5043643327" evidence="1">
    <location>
        <begin position="20"/>
        <end position="957"/>
    </location>
</feature>
<dbReference type="Proteomes" id="UP001457282">
    <property type="component" value="Unassembled WGS sequence"/>
</dbReference>
<sequence>MSILFHLVFFIWVLLTVRCFVGLGSVSASASSSWCQHHHFFPQPNRQFQQKTDRFWVFKEQTNSWVELELPYDLVSCVNDNCTVVASIDPTNKKEEVLETQAEDVPRLRESSKKKVDGYDQEEVTGDVLPMRKRVSLTKMTDASIWVTGQSGSIYERFWNGVQWVIAPHDLPISGAHAVSVFLFNHTILALSEAGILYQMQLSESSQPVWVEFTATLGQSTDEEGEQSSVILIKSGVVSYDGERAYFCTKNGTLLELREIEPPRWVNHGQPPGANVAAIADAASIRTHVIYTISSAGDLYEYDRGSKPSWKKHIWREGTAQDASLMPLTGSTLYGLSGDHSISLFLLTKGGKLVERRLNQRKWKWIVHGSPKDQHLTSITPVLLQDDGHEKLFSLFLTTSTGFVFEYQILKQSGIAQENQSPEVWVGHMHPVHAKVARGIAGIQIQVGRILFPLDDARLAELHLSGLGGESLGPSHQVMFRRKATVKYVWSILDAPETEGWNAEYCTEQRGPTNCITGTKDELNDLGISRTGTRRRKGSHSQQLYLTPRAMGSGLTKHLEVYNFPDDWINSNFHLRVMHGGKSFFLITDGGFTFEYLYTENVWIWLRHEHSTAIEGAVGNYNGSLYVVDTYGSLFMRERSADELAWINCTSSRKGRQVVGGPPWDTIPGRAMKGAIEDDALFFVSRNGRLLQFTVALRKFKWKDCQNPPNTKVASILDQELFREKIVFVIGSNGRLYQYNKVTELWHEHYQSQHLVLSRLPGTAMRPSLLSLTGSLFMLSVDGGLVEYHWNSMDGWNWVEHGTPNKAVTLVGAPGPSLEGNQLFLIGSNGNVYLRYMDQMTWRWKNCGFPFLGNSIAEDQTQKEGNTEKENVCTDEDLAASSRKEDSERADYLSSDCNPEVAPIRPILFAQDSVIFELRDGRLGEIRRIEGTGWVWSRIIGTPTSLCTASYWTALAS</sequence>
<name>A0AAW1XS51_RUBAR</name>
<keyword evidence="1" id="KW-0732">Signal</keyword>
<proteinExistence type="predicted"/>
<protein>
    <submittedName>
        <fullName evidence="2">Uncharacterized protein</fullName>
    </submittedName>
</protein>
<dbReference type="Gene3D" id="2.120.10.70">
    <property type="entry name" value="Fucose-specific lectin"/>
    <property type="match status" value="2"/>
</dbReference>
<reference evidence="2 3" key="1">
    <citation type="journal article" date="2023" name="G3 (Bethesda)">
        <title>A chromosome-length genome assembly and annotation of blackberry (Rubus argutus, cv. 'Hillquist').</title>
        <authorList>
            <person name="Bruna T."/>
            <person name="Aryal R."/>
            <person name="Dudchenko O."/>
            <person name="Sargent D.J."/>
            <person name="Mead D."/>
            <person name="Buti M."/>
            <person name="Cavallini A."/>
            <person name="Hytonen T."/>
            <person name="Andres J."/>
            <person name="Pham M."/>
            <person name="Weisz D."/>
            <person name="Mascagni F."/>
            <person name="Usai G."/>
            <person name="Natali L."/>
            <person name="Bassil N."/>
            <person name="Fernandez G.E."/>
            <person name="Lomsadze A."/>
            <person name="Armour M."/>
            <person name="Olukolu B."/>
            <person name="Poorten T."/>
            <person name="Britton C."/>
            <person name="Davik J."/>
            <person name="Ashrafi H."/>
            <person name="Aiden E.L."/>
            <person name="Borodovsky M."/>
            <person name="Worthington M."/>
        </authorList>
    </citation>
    <scope>NUCLEOTIDE SEQUENCE [LARGE SCALE GENOMIC DNA]</scope>
    <source>
        <strain evidence="2">PI 553951</strain>
    </source>
</reference>
<organism evidence="2 3">
    <name type="scientific">Rubus argutus</name>
    <name type="common">Southern blackberry</name>
    <dbReference type="NCBI Taxonomy" id="59490"/>
    <lineage>
        <taxon>Eukaryota</taxon>
        <taxon>Viridiplantae</taxon>
        <taxon>Streptophyta</taxon>
        <taxon>Embryophyta</taxon>
        <taxon>Tracheophyta</taxon>
        <taxon>Spermatophyta</taxon>
        <taxon>Magnoliopsida</taxon>
        <taxon>eudicotyledons</taxon>
        <taxon>Gunneridae</taxon>
        <taxon>Pentapetalae</taxon>
        <taxon>rosids</taxon>
        <taxon>fabids</taxon>
        <taxon>Rosales</taxon>
        <taxon>Rosaceae</taxon>
        <taxon>Rosoideae</taxon>
        <taxon>Rosoideae incertae sedis</taxon>
        <taxon>Rubus</taxon>
    </lineage>
</organism>